<keyword evidence="1" id="KW-0812">Transmembrane</keyword>
<evidence type="ECO:0000313" key="3">
    <source>
        <dbReference type="Proteomes" id="UP000702952"/>
    </source>
</evidence>
<evidence type="ECO:0000313" key="2">
    <source>
        <dbReference type="EMBL" id="NTC28219.1"/>
    </source>
</evidence>
<sequence length="56" mass="5921">MLHCFIRFFKDENGATAVEYGLIVGVISAAIIGGATAISGNINTVFQFLADAFPNN</sequence>
<keyword evidence="1" id="KW-1133">Transmembrane helix</keyword>
<protein>
    <submittedName>
        <fullName evidence="2">Flp family type IVb pilin</fullName>
    </submittedName>
</protein>
<name>A0AA44F2W3_AGRTU</name>
<organism evidence="2 3">
    <name type="scientific">Agrobacterium tumefaciens</name>
    <dbReference type="NCBI Taxonomy" id="358"/>
    <lineage>
        <taxon>Bacteria</taxon>
        <taxon>Pseudomonadati</taxon>
        <taxon>Pseudomonadota</taxon>
        <taxon>Alphaproteobacteria</taxon>
        <taxon>Hyphomicrobiales</taxon>
        <taxon>Rhizobiaceae</taxon>
        <taxon>Rhizobium/Agrobacterium group</taxon>
        <taxon>Agrobacterium</taxon>
        <taxon>Agrobacterium tumefaciens complex</taxon>
    </lineage>
</organism>
<dbReference type="InterPro" id="IPR007047">
    <property type="entry name" value="Flp_Fap"/>
</dbReference>
<gene>
    <name evidence="2" type="ORF">G6M46_08635</name>
</gene>
<reference evidence="2" key="1">
    <citation type="journal article" date="2020" name="Science">
        <title>Unexpected conservation and global transmission of agrobacterial virulence plasmids.</title>
        <authorList>
            <person name="Weisberg A.J."/>
            <person name="Davis E.W. 2nd"/>
            <person name="Tabima J."/>
            <person name="Belcher M.S."/>
            <person name="Miller M."/>
            <person name="Kuo C.H."/>
            <person name="Loper J.E."/>
            <person name="Grunwald N.J."/>
            <person name="Putnam M.L."/>
            <person name="Chang J.H."/>
        </authorList>
    </citation>
    <scope>NUCLEOTIDE SEQUENCE</scope>
    <source>
        <strain evidence="2">17-1853-1a</strain>
    </source>
</reference>
<evidence type="ECO:0000256" key="1">
    <source>
        <dbReference type="SAM" id="Phobius"/>
    </source>
</evidence>
<dbReference type="AlphaFoldDB" id="A0AA44F2W3"/>
<proteinExistence type="predicted"/>
<dbReference type="Proteomes" id="UP000702952">
    <property type="component" value="Unassembled WGS sequence"/>
</dbReference>
<feature type="transmembrane region" description="Helical" evidence="1">
    <location>
        <begin position="20"/>
        <end position="38"/>
    </location>
</feature>
<dbReference type="Pfam" id="PF04964">
    <property type="entry name" value="Flp_Fap"/>
    <property type="match status" value="1"/>
</dbReference>
<comment type="caution">
    <text evidence="2">The sequence shown here is derived from an EMBL/GenBank/DDBJ whole genome shotgun (WGS) entry which is preliminary data.</text>
</comment>
<keyword evidence="1" id="KW-0472">Membrane</keyword>
<accession>A0AA44F2W3</accession>
<dbReference type="EMBL" id="JAAMAY010000014">
    <property type="protein sequence ID" value="NTC28219.1"/>
    <property type="molecule type" value="Genomic_DNA"/>
</dbReference>